<organism evidence="1 2">
    <name type="scientific">Micromonospora globbae</name>
    <dbReference type="NCBI Taxonomy" id="1894969"/>
    <lineage>
        <taxon>Bacteria</taxon>
        <taxon>Bacillati</taxon>
        <taxon>Actinomycetota</taxon>
        <taxon>Actinomycetes</taxon>
        <taxon>Micromonosporales</taxon>
        <taxon>Micromonosporaceae</taxon>
        <taxon>Micromonospora</taxon>
    </lineage>
</organism>
<keyword evidence="2" id="KW-1185">Reference proteome</keyword>
<evidence type="ECO:0000313" key="1">
    <source>
        <dbReference type="EMBL" id="WUP52098.1"/>
    </source>
</evidence>
<name>A0ABZ1SEB1_9ACTN</name>
<sequence length="59" mass="5906">MTVYPVGESLSAVTVAPSTIAGSAATAAGAETTAPIPSDMNASNEIVRLSLRLTIAFVI</sequence>
<gene>
    <name evidence="1" type="ORF">OG994_11500</name>
</gene>
<reference evidence="1" key="1">
    <citation type="submission" date="2022-10" db="EMBL/GenBank/DDBJ databases">
        <title>The complete genomes of actinobacterial strains from the NBC collection.</title>
        <authorList>
            <person name="Joergensen T.S."/>
            <person name="Alvarez Arevalo M."/>
            <person name="Sterndorff E.B."/>
            <person name="Faurdal D."/>
            <person name="Vuksanovic O."/>
            <person name="Mourched A.-S."/>
            <person name="Charusanti P."/>
            <person name="Shaw S."/>
            <person name="Blin K."/>
            <person name="Weber T."/>
        </authorList>
    </citation>
    <scope>NUCLEOTIDE SEQUENCE</scope>
    <source>
        <strain evidence="1">NBC_00256</strain>
    </source>
</reference>
<accession>A0ABZ1SEB1</accession>
<evidence type="ECO:0000313" key="2">
    <source>
        <dbReference type="Proteomes" id="UP001432190"/>
    </source>
</evidence>
<dbReference type="Proteomes" id="UP001432190">
    <property type="component" value="Chromosome"/>
</dbReference>
<dbReference type="RefSeq" id="WP_328853166.1">
    <property type="nucleotide sequence ID" value="NZ_CP108084.1"/>
</dbReference>
<proteinExistence type="predicted"/>
<protein>
    <submittedName>
        <fullName evidence="1">Uncharacterized protein</fullName>
    </submittedName>
</protein>
<dbReference type="EMBL" id="CP108084">
    <property type="protein sequence ID" value="WUP52098.1"/>
    <property type="molecule type" value="Genomic_DNA"/>
</dbReference>